<dbReference type="EMBL" id="AOGY02000072">
    <property type="protein sequence ID" value="EMY68210.1"/>
    <property type="molecule type" value="Genomic_DNA"/>
</dbReference>
<evidence type="ECO:0000313" key="3">
    <source>
        <dbReference type="Proteomes" id="UP000012227"/>
    </source>
</evidence>
<gene>
    <name evidence="2" type="ORF">LEP1GSC199_0926</name>
</gene>
<evidence type="ECO:0000256" key="1">
    <source>
        <dbReference type="SAM" id="MobiDB-lite"/>
    </source>
</evidence>
<sequence>MKPSFGIGANRQGKKAKITKENQKRNKNLLFKIHLKQATANAT</sequence>
<organism evidence="2 3">
    <name type="scientific">Leptospira vanthielii serovar Holland str. Waz Holland = ATCC 700522</name>
    <dbReference type="NCBI Taxonomy" id="1218591"/>
    <lineage>
        <taxon>Bacteria</taxon>
        <taxon>Pseudomonadati</taxon>
        <taxon>Spirochaetota</taxon>
        <taxon>Spirochaetia</taxon>
        <taxon>Leptospirales</taxon>
        <taxon>Leptospiraceae</taxon>
        <taxon>Leptospira</taxon>
    </lineage>
</organism>
<accession>N1W419</accession>
<proteinExistence type="predicted"/>
<protein>
    <submittedName>
        <fullName evidence="2">Uncharacterized protein</fullName>
    </submittedName>
</protein>
<reference evidence="2 3" key="1">
    <citation type="submission" date="2013-03" db="EMBL/GenBank/DDBJ databases">
        <authorList>
            <person name="Harkins D.M."/>
            <person name="Durkin A.S."/>
            <person name="Brinkac L.M."/>
            <person name="Haft D.H."/>
            <person name="Selengut J.D."/>
            <person name="Sanka R."/>
            <person name="DePew J."/>
            <person name="Purushe J."/>
            <person name="Galloway R.L."/>
            <person name="Vinetz J.M."/>
            <person name="Sutton G.G."/>
            <person name="Nierman W.C."/>
            <person name="Fouts D.E."/>
        </authorList>
    </citation>
    <scope>NUCLEOTIDE SEQUENCE [LARGE SCALE GENOMIC DNA]</scope>
    <source>
        <strain evidence="2 3">Waz Holland</strain>
    </source>
</reference>
<feature type="region of interest" description="Disordered" evidence="1">
    <location>
        <begin position="1"/>
        <end position="24"/>
    </location>
</feature>
<comment type="caution">
    <text evidence="2">The sequence shown here is derived from an EMBL/GenBank/DDBJ whole genome shotgun (WGS) entry which is preliminary data.</text>
</comment>
<dbReference type="Proteomes" id="UP000012227">
    <property type="component" value="Unassembled WGS sequence"/>
</dbReference>
<dbReference type="STRING" id="1218591.LEP1GSC199_0926"/>
<evidence type="ECO:0000313" key="2">
    <source>
        <dbReference type="EMBL" id="EMY68210.1"/>
    </source>
</evidence>
<dbReference type="AlphaFoldDB" id="N1W419"/>
<name>N1W419_9LEPT</name>